<dbReference type="GO" id="GO:0000472">
    <property type="term" value="P:endonucleolytic cleavage to generate mature 5'-end of SSU-rRNA from (SSU-rRNA, 5.8S rRNA, LSU-rRNA)"/>
    <property type="evidence" value="ECO:0007669"/>
    <property type="project" value="TreeGrafter"/>
</dbReference>
<dbReference type="PANTHER" id="PTHR13102">
    <property type="entry name" value="NUCLEOLAR PROTEIN 9"/>
    <property type="match status" value="1"/>
</dbReference>
<dbReference type="GO" id="GO:0030688">
    <property type="term" value="C:preribosome, small subunit precursor"/>
    <property type="evidence" value="ECO:0007669"/>
    <property type="project" value="TreeGrafter"/>
</dbReference>
<name>A0A8C4PXS9_EPTBU</name>
<dbReference type="InterPro" id="IPR040000">
    <property type="entry name" value="NOP9"/>
</dbReference>
<evidence type="ECO:0000313" key="4">
    <source>
        <dbReference type="Proteomes" id="UP000694388"/>
    </source>
</evidence>
<feature type="region of interest" description="Disordered" evidence="2">
    <location>
        <begin position="1"/>
        <end position="29"/>
    </location>
</feature>
<evidence type="ECO:0000256" key="2">
    <source>
        <dbReference type="SAM" id="MobiDB-lite"/>
    </source>
</evidence>
<dbReference type="InterPro" id="IPR001313">
    <property type="entry name" value="Pumilio_RNA-bd_rpt"/>
</dbReference>
<dbReference type="Proteomes" id="UP000694388">
    <property type="component" value="Unplaced"/>
</dbReference>
<sequence length="532" mass="59968">MGSGWNKAHRERDREQRVQDQEGGGGRPRPLTYLFSKLELTRLPFFLTLPPPPFAELFFCNVLKEVEGFEISLTRDSGASRVLEQFLRVGPAACIEALLGPLCRAPPTVLCHCCVARVLETGLQQLPRLLRSETDLHQNLVELVVDLVNNVTPVLSEFACDIYGSFVLRTLLQLLSRFCVRTAVVGGIGICDGVPSTSLIFLSSFFHLHSFFFIHSVFVEEEAASHVLQTALLVLHARNASLSKFDLHAVPLTFAINCCFDSALLERFKDRTSSHVIEHLIEVADDEQLKILYKHHMRGNVPALALHPTANYTVQRFIGKCSERQLFKELVPWLEAVLAQGHMGIVTSLAEAVVRLQKRQDQLLETLLKVCFPYGTYHDVTYHGSVLVQNLLRFQDPALIVNGLLSLKPSLLLSLSCSQFGSRVVDVFFRSPTVSSQFHEEFLTILKVLFSMACTKHGSRVIDGIWTSVSLPQKQAMAQELALKHSELRQNQFGKHVERNCGLGHFLRRRGEWQEVQAQHSRKRRMLADILD</sequence>
<dbReference type="Ensembl" id="ENSEBUT00000004713.1">
    <property type="protein sequence ID" value="ENSEBUP00000004285.1"/>
    <property type="gene ID" value="ENSEBUG00000003007.1"/>
</dbReference>
<evidence type="ECO:0000256" key="1">
    <source>
        <dbReference type="ARBA" id="ARBA00022737"/>
    </source>
</evidence>
<proteinExistence type="predicted"/>
<dbReference type="AlphaFoldDB" id="A0A8C4PXS9"/>
<keyword evidence="1" id="KW-0677">Repeat</keyword>
<evidence type="ECO:0000313" key="3">
    <source>
        <dbReference type="Ensembl" id="ENSEBUP00000004285.1"/>
    </source>
</evidence>
<dbReference type="PANTHER" id="PTHR13102:SF0">
    <property type="entry name" value="NUCLEOLAR PROTEIN 9"/>
    <property type="match status" value="1"/>
</dbReference>
<dbReference type="GeneTree" id="ENSGT00390000004964"/>
<dbReference type="GO" id="GO:0030686">
    <property type="term" value="C:90S preribosome"/>
    <property type="evidence" value="ECO:0007669"/>
    <property type="project" value="TreeGrafter"/>
</dbReference>
<dbReference type="GO" id="GO:0005730">
    <property type="term" value="C:nucleolus"/>
    <property type="evidence" value="ECO:0007669"/>
    <property type="project" value="TreeGrafter"/>
</dbReference>
<keyword evidence="4" id="KW-1185">Reference proteome</keyword>
<dbReference type="SMART" id="SM00025">
    <property type="entry name" value="Pumilio"/>
    <property type="match status" value="6"/>
</dbReference>
<feature type="compositionally biased region" description="Basic and acidic residues" evidence="2">
    <location>
        <begin position="8"/>
        <end position="20"/>
    </location>
</feature>
<dbReference type="Pfam" id="PF22493">
    <property type="entry name" value="PUF_NOP9"/>
    <property type="match status" value="3"/>
</dbReference>
<dbReference type="GO" id="GO:0003723">
    <property type="term" value="F:RNA binding"/>
    <property type="evidence" value="ECO:0007669"/>
    <property type="project" value="InterPro"/>
</dbReference>
<dbReference type="GO" id="GO:0000447">
    <property type="term" value="P:endonucleolytic cleavage in ITS1 to separate SSU-rRNA from 5.8S rRNA and LSU-rRNA from tricistronic rRNA transcript (SSU-rRNA, 5.8S rRNA, LSU-rRNA)"/>
    <property type="evidence" value="ECO:0007669"/>
    <property type="project" value="TreeGrafter"/>
</dbReference>
<accession>A0A8C4PXS9</accession>
<dbReference type="Gene3D" id="1.25.10.10">
    <property type="entry name" value="Leucine-rich Repeat Variant"/>
    <property type="match status" value="3"/>
</dbReference>
<reference evidence="3" key="1">
    <citation type="submission" date="2025-08" db="UniProtKB">
        <authorList>
            <consortium name="Ensembl"/>
        </authorList>
    </citation>
    <scope>IDENTIFICATION</scope>
</reference>
<organism evidence="3 4">
    <name type="scientific">Eptatretus burgeri</name>
    <name type="common">Inshore hagfish</name>
    <dbReference type="NCBI Taxonomy" id="7764"/>
    <lineage>
        <taxon>Eukaryota</taxon>
        <taxon>Metazoa</taxon>
        <taxon>Chordata</taxon>
        <taxon>Craniata</taxon>
        <taxon>Vertebrata</taxon>
        <taxon>Cyclostomata</taxon>
        <taxon>Myxini</taxon>
        <taxon>Myxiniformes</taxon>
        <taxon>Myxinidae</taxon>
        <taxon>Eptatretinae</taxon>
        <taxon>Eptatretus</taxon>
    </lineage>
</organism>
<reference evidence="3" key="2">
    <citation type="submission" date="2025-09" db="UniProtKB">
        <authorList>
            <consortium name="Ensembl"/>
        </authorList>
    </citation>
    <scope>IDENTIFICATION</scope>
</reference>
<dbReference type="SUPFAM" id="SSF48371">
    <property type="entry name" value="ARM repeat"/>
    <property type="match status" value="1"/>
</dbReference>
<dbReference type="GO" id="GO:0000056">
    <property type="term" value="P:ribosomal small subunit export from nucleus"/>
    <property type="evidence" value="ECO:0007669"/>
    <property type="project" value="TreeGrafter"/>
</dbReference>
<dbReference type="GO" id="GO:0000480">
    <property type="term" value="P:endonucleolytic cleavage in 5'-ETS of tricistronic rRNA transcript (SSU-rRNA, 5.8S rRNA, LSU-rRNA)"/>
    <property type="evidence" value="ECO:0007669"/>
    <property type="project" value="TreeGrafter"/>
</dbReference>
<protein>
    <submittedName>
        <fullName evidence="3">NOP9 nucleolar protein</fullName>
    </submittedName>
</protein>
<dbReference type="InterPro" id="IPR016024">
    <property type="entry name" value="ARM-type_fold"/>
</dbReference>
<dbReference type="InterPro" id="IPR011989">
    <property type="entry name" value="ARM-like"/>
</dbReference>